<dbReference type="Proteomes" id="UP000228547">
    <property type="component" value="Unassembled WGS sequence"/>
</dbReference>
<feature type="non-terminal residue" evidence="1">
    <location>
        <position position="72"/>
    </location>
</feature>
<gene>
    <name evidence="1" type="ORF">COX93_01915</name>
</gene>
<dbReference type="EMBL" id="PFOY01000028">
    <property type="protein sequence ID" value="PIZ87150.1"/>
    <property type="molecule type" value="Genomic_DNA"/>
</dbReference>
<accession>A0A2J0MFM5</accession>
<organism evidence="1 2">
    <name type="scientific">Candidatus Nomurabacteria bacterium CG_4_10_14_0_2_um_filter_30_12</name>
    <dbReference type="NCBI Taxonomy" id="1974727"/>
    <lineage>
        <taxon>Bacteria</taxon>
        <taxon>Candidatus Nomuraibacteriota</taxon>
    </lineage>
</organism>
<comment type="caution">
    <text evidence="1">The sequence shown here is derived from an EMBL/GenBank/DDBJ whole genome shotgun (WGS) entry which is preliminary data.</text>
</comment>
<evidence type="ECO:0000313" key="1">
    <source>
        <dbReference type="EMBL" id="PIZ87150.1"/>
    </source>
</evidence>
<name>A0A2J0MFM5_9BACT</name>
<evidence type="ECO:0000313" key="2">
    <source>
        <dbReference type="Proteomes" id="UP000228547"/>
    </source>
</evidence>
<sequence>MPKAYRKKAIAFFSVLYPHTYFILKDLQIGVGVYIMDNMLGEDKNLKDTSKDSVKDTLSQPVNSMSLVSSWQ</sequence>
<reference evidence="2" key="1">
    <citation type="submission" date="2017-09" db="EMBL/GenBank/DDBJ databases">
        <title>Depth-based differentiation of microbial function through sediment-hosted aquifers and enrichment of novel symbionts in the deep terrestrial subsurface.</title>
        <authorList>
            <person name="Probst A.J."/>
            <person name="Ladd B."/>
            <person name="Jarett J.K."/>
            <person name="Geller-Mcgrath D.E."/>
            <person name="Sieber C.M.K."/>
            <person name="Emerson J.B."/>
            <person name="Anantharaman K."/>
            <person name="Thomas B.C."/>
            <person name="Malmstrom R."/>
            <person name="Stieglmeier M."/>
            <person name="Klingl A."/>
            <person name="Woyke T."/>
            <person name="Ryan C.M."/>
            <person name="Banfield J.F."/>
        </authorList>
    </citation>
    <scope>NUCLEOTIDE SEQUENCE [LARGE SCALE GENOMIC DNA]</scope>
</reference>
<proteinExistence type="predicted"/>
<dbReference type="AlphaFoldDB" id="A0A2J0MFM5"/>
<protein>
    <submittedName>
        <fullName evidence="1">Uncharacterized protein</fullName>
    </submittedName>
</protein>